<dbReference type="AlphaFoldDB" id="B1ZW14"/>
<evidence type="ECO:0000256" key="7">
    <source>
        <dbReference type="SAM" id="Phobius"/>
    </source>
</evidence>
<dbReference type="EMBL" id="CP001032">
    <property type="protein sequence ID" value="ACB76028.1"/>
    <property type="molecule type" value="Genomic_DNA"/>
</dbReference>
<dbReference type="Pfam" id="PF02397">
    <property type="entry name" value="Bac_transf"/>
    <property type="match status" value="1"/>
</dbReference>
<dbReference type="InterPro" id="IPR017475">
    <property type="entry name" value="EPS_sugar_tfrase"/>
</dbReference>
<dbReference type="OrthoDB" id="9808602at2"/>
<evidence type="ECO:0000256" key="1">
    <source>
        <dbReference type="ARBA" id="ARBA00004141"/>
    </source>
</evidence>
<protein>
    <submittedName>
        <fullName evidence="9">Exopolysaccharide biosynthesis polyprenyl glycosylphosphotransferase</fullName>
    </submittedName>
</protein>
<keyword evidence="3 9" id="KW-0808">Transferase</keyword>
<dbReference type="RefSeq" id="WP_012375563.1">
    <property type="nucleotide sequence ID" value="NC_010571.1"/>
</dbReference>
<feature type="transmembrane region" description="Helical" evidence="7">
    <location>
        <begin position="7"/>
        <end position="26"/>
    </location>
</feature>
<evidence type="ECO:0000256" key="4">
    <source>
        <dbReference type="ARBA" id="ARBA00022692"/>
    </source>
</evidence>
<evidence type="ECO:0000256" key="5">
    <source>
        <dbReference type="ARBA" id="ARBA00022989"/>
    </source>
</evidence>
<keyword evidence="5 7" id="KW-1133">Transmembrane helix</keyword>
<feature type="domain" description="Bacterial sugar transferase" evidence="8">
    <location>
        <begin position="272"/>
        <end position="454"/>
    </location>
</feature>
<accession>B1ZW14</accession>
<dbReference type="PANTHER" id="PTHR30576">
    <property type="entry name" value="COLANIC BIOSYNTHESIS UDP-GLUCOSE LIPID CARRIER TRANSFERASE"/>
    <property type="match status" value="1"/>
</dbReference>
<dbReference type="PANTHER" id="PTHR30576:SF0">
    <property type="entry name" value="UNDECAPRENYL-PHOSPHATE N-ACETYLGALACTOSAMINYL 1-PHOSPHATE TRANSFERASE-RELATED"/>
    <property type="match status" value="1"/>
</dbReference>
<dbReference type="GO" id="GO:0016780">
    <property type="term" value="F:phosphotransferase activity, for other substituted phosphate groups"/>
    <property type="evidence" value="ECO:0007669"/>
    <property type="project" value="TreeGrafter"/>
</dbReference>
<evidence type="ECO:0000313" key="9">
    <source>
        <dbReference type="EMBL" id="ACB76028.1"/>
    </source>
</evidence>
<keyword evidence="6 7" id="KW-0472">Membrane</keyword>
<evidence type="ECO:0000256" key="6">
    <source>
        <dbReference type="ARBA" id="ARBA00023136"/>
    </source>
</evidence>
<keyword evidence="4 7" id="KW-0812">Transmembrane</keyword>
<keyword evidence="10" id="KW-1185">Reference proteome</keyword>
<dbReference type="InterPro" id="IPR003362">
    <property type="entry name" value="Bact_transf"/>
</dbReference>
<dbReference type="NCBIfam" id="TIGR03025">
    <property type="entry name" value="EPS_sugtrans"/>
    <property type="match status" value="1"/>
</dbReference>
<dbReference type="GO" id="GO:0016020">
    <property type="term" value="C:membrane"/>
    <property type="evidence" value="ECO:0007669"/>
    <property type="project" value="UniProtKB-SubCell"/>
</dbReference>
<evidence type="ECO:0000313" key="10">
    <source>
        <dbReference type="Proteomes" id="UP000007013"/>
    </source>
</evidence>
<evidence type="ECO:0000256" key="3">
    <source>
        <dbReference type="ARBA" id="ARBA00022679"/>
    </source>
</evidence>
<proteinExistence type="inferred from homology"/>
<feature type="transmembrane region" description="Helical" evidence="7">
    <location>
        <begin position="277"/>
        <end position="300"/>
    </location>
</feature>
<sequence>MTTARKVFLALLVLDTLSVVAVFNAVSLFRGLLGGGHLILLPLLAPLLAMVFAIYLIDGYRPRTDMLSLDYTSLHSIALLSAMVATLLTTFVLLPQGYELKSSRTVIALSFIVLIPFTLSYRRIVYQRVAERRGNRAIVFVGNDASCLDFRQECERMRSTQSVIFSVVGSAPSVAPAPESVDQLRPLSEVLDEVRAGKLSVEAIVQRESGRDLPLEISQKLVELYFRGVPTYTLELFHEVYWRKIPLYRLNQTWLFQEGFQMAREPVFQRLKRTVDIVLASVGLLLAAPLITLGALAHWLENGRPVFFKQNRIGKDNVPFPLLKLRTMRLGADSQSDPYTRPNDSRVTRVGRFLRATRIDEFPQLWNVLRGDMSLIGPRAEWDRLVVSYNREIPCYYFRHLVKPGITGWAQVNYPYGANIEDTRRKLEYDLYYIRHFSFVLDASIVLKTIHVMLFGKGR</sequence>
<evidence type="ECO:0000256" key="2">
    <source>
        <dbReference type="ARBA" id="ARBA00006464"/>
    </source>
</evidence>
<comment type="similarity">
    <text evidence="2">Belongs to the bacterial sugar transferase family.</text>
</comment>
<feature type="transmembrane region" description="Helical" evidence="7">
    <location>
        <begin position="77"/>
        <end position="94"/>
    </location>
</feature>
<gene>
    <name evidence="9" type="ordered locus">Oter_2747</name>
</gene>
<dbReference type="eggNOG" id="COG2148">
    <property type="taxonomic scope" value="Bacteria"/>
</dbReference>
<dbReference type="STRING" id="452637.Oter_2747"/>
<name>B1ZW14_OPITP</name>
<feature type="transmembrane region" description="Helical" evidence="7">
    <location>
        <begin position="38"/>
        <end position="57"/>
    </location>
</feature>
<dbReference type="HOGENOM" id="CLU_024920_0_0_0"/>
<feature type="transmembrane region" description="Helical" evidence="7">
    <location>
        <begin position="106"/>
        <end position="126"/>
    </location>
</feature>
<evidence type="ECO:0000259" key="8">
    <source>
        <dbReference type="Pfam" id="PF02397"/>
    </source>
</evidence>
<organism evidence="9 10">
    <name type="scientific">Opitutus terrae (strain DSM 11246 / JCM 15787 / PB90-1)</name>
    <dbReference type="NCBI Taxonomy" id="452637"/>
    <lineage>
        <taxon>Bacteria</taxon>
        <taxon>Pseudomonadati</taxon>
        <taxon>Verrucomicrobiota</taxon>
        <taxon>Opitutia</taxon>
        <taxon>Opitutales</taxon>
        <taxon>Opitutaceae</taxon>
        <taxon>Opitutus</taxon>
    </lineage>
</organism>
<reference evidence="9 10" key="1">
    <citation type="journal article" date="2011" name="J. Bacteriol.">
        <title>Genome sequence of the verrucomicrobium Opitutus terrae PB90-1, an abundant inhabitant of rice paddy soil ecosystems.</title>
        <authorList>
            <person name="van Passel M.W."/>
            <person name="Kant R."/>
            <person name="Palva A."/>
            <person name="Copeland A."/>
            <person name="Lucas S."/>
            <person name="Lapidus A."/>
            <person name="Glavina del Rio T."/>
            <person name="Pitluck S."/>
            <person name="Goltsman E."/>
            <person name="Clum A."/>
            <person name="Sun H."/>
            <person name="Schmutz J."/>
            <person name="Larimer F.W."/>
            <person name="Land M.L."/>
            <person name="Hauser L."/>
            <person name="Kyrpides N."/>
            <person name="Mikhailova N."/>
            <person name="Richardson P.P."/>
            <person name="Janssen P.H."/>
            <person name="de Vos W.M."/>
            <person name="Smidt H."/>
        </authorList>
    </citation>
    <scope>NUCLEOTIDE SEQUENCE [LARGE SCALE GENOMIC DNA]</scope>
    <source>
        <strain evidence="10">DSM 11246 / JCM 15787 / PB90-1</strain>
    </source>
</reference>
<dbReference type="Proteomes" id="UP000007013">
    <property type="component" value="Chromosome"/>
</dbReference>
<comment type="subcellular location">
    <subcellularLocation>
        <location evidence="1">Membrane</location>
        <topology evidence="1">Multi-pass membrane protein</topology>
    </subcellularLocation>
</comment>
<dbReference type="KEGG" id="ote:Oter_2747"/>